<keyword evidence="1" id="KW-0812">Transmembrane</keyword>
<gene>
    <name evidence="2" type="ORF">NCTC12410_01513</name>
</gene>
<dbReference type="AlphaFoldDB" id="A0A377J5N8"/>
<dbReference type="PANTHER" id="PTHR31876:SF26">
    <property type="entry name" value="PROTEIN LIKE COV 2"/>
    <property type="match status" value="1"/>
</dbReference>
<feature type="transmembrane region" description="Helical" evidence="1">
    <location>
        <begin position="48"/>
        <end position="68"/>
    </location>
</feature>
<dbReference type="InterPro" id="IPR007462">
    <property type="entry name" value="COV1-like"/>
</dbReference>
<proteinExistence type="predicted"/>
<dbReference type="Proteomes" id="UP000254841">
    <property type="component" value="Unassembled WGS sequence"/>
</dbReference>
<evidence type="ECO:0000313" key="2">
    <source>
        <dbReference type="EMBL" id="STO97678.1"/>
    </source>
</evidence>
<dbReference type="Pfam" id="PF04367">
    <property type="entry name" value="DUF502"/>
    <property type="match status" value="1"/>
</dbReference>
<protein>
    <submittedName>
        <fullName evidence="2">Uncharacterized conserved protein</fullName>
    </submittedName>
</protein>
<accession>A0A377J5N8</accession>
<feature type="transmembrane region" description="Helical" evidence="1">
    <location>
        <begin position="12"/>
        <end position="36"/>
    </location>
</feature>
<name>A0A377J5N8_9HELI</name>
<keyword evidence="1" id="KW-1133">Transmembrane helix</keyword>
<dbReference type="PANTHER" id="PTHR31876">
    <property type="entry name" value="COV-LIKE PROTEIN 1"/>
    <property type="match status" value="1"/>
</dbReference>
<reference evidence="2 3" key="1">
    <citation type="submission" date="2018-06" db="EMBL/GenBank/DDBJ databases">
        <authorList>
            <consortium name="Pathogen Informatics"/>
            <person name="Doyle S."/>
        </authorList>
    </citation>
    <scope>NUCLEOTIDE SEQUENCE [LARGE SCALE GENOMIC DNA]</scope>
    <source>
        <strain evidence="2 3">NCTC12410</strain>
    </source>
</reference>
<evidence type="ECO:0000313" key="3">
    <source>
        <dbReference type="Proteomes" id="UP000254841"/>
    </source>
</evidence>
<dbReference type="EMBL" id="UGHV01000001">
    <property type="protein sequence ID" value="STO97678.1"/>
    <property type="molecule type" value="Genomic_DNA"/>
</dbReference>
<keyword evidence="1" id="KW-0472">Membrane</keyword>
<sequence>MPTLFRLIGKGLLALAPVIILLWILTFAYGILARIIGVIFNTTANNSIATLAIVLILLLILAYAGYLLEKNKDFILLKLSEFVIDKIPGVASVYHVIKDVFKMFSGSGSAEYLGVGYLRLGEHKVIGFITKEEEEHLWVFVPTTPNPTSGFLFRVEKDKIERTDISVADGLKKVVSLGIK</sequence>
<organism evidence="2 3">
    <name type="scientific">Helicobacter canis</name>
    <dbReference type="NCBI Taxonomy" id="29419"/>
    <lineage>
        <taxon>Bacteria</taxon>
        <taxon>Pseudomonadati</taxon>
        <taxon>Campylobacterota</taxon>
        <taxon>Epsilonproteobacteria</taxon>
        <taxon>Campylobacterales</taxon>
        <taxon>Helicobacteraceae</taxon>
        <taxon>Helicobacter</taxon>
    </lineage>
</organism>
<dbReference type="OrthoDB" id="9780267at2"/>
<dbReference type="RefSeq" id="WP_115011900.1">
    <property type="nucleotide sequence ID" value="NZ_UGHV01000001.1"/>
</dbReference>
<evidence type="ECO:0000256" key="1">
    <source>
        <dbReference type="SAM" id="Phobius"/>
    </source>
</evidence>